<name>A0A6A5Y5U3_9PLEO</name>
<evidence type="ECO:0000313" key="1">
    <source>
        <dbReference type="EMBL" id="KAF2020659.1"/>
    </source>
</evidence>
<organism evidence="1 2">
    <name type="scientific">Aaosphaeria arxii CBS 175.79</name>
    <dbReference type="NCBI Taxonomy" id="1450172"/>
    <lineage>
        <taxon>Eukaryota</taxon>
        <taxon>Fungi</taxon>
        <taxon>Dikarya</taxon>
        <taxon>Ascomycota</taxon>
        <taxon>Pezizomycotina</taxon>
        <taxon>Dothideomycetes</taxon>
        <taxon>Pleosporomycetidae</taxon>
        <taxon>Pleosporales</taxon>
        <taxon>Pleosporales incertae sedis</taxon>
        <taxon>Aaosphaeria</taxon>
    </lineage>
</organism>
<dbReference type="AlphaFoldDB" id="A0A6A5Y5U3"/>
<reference evidence="1" key="1">
    <citation type="journal article" date="2020" name="Stud. Mycol.">
        <title>101 Dothideomycetes genomes: a test case for predicting lifestyles and emergence of pathogens.</title>
        <authorList>
            <person name="Haridas S."/>
            <person name="Albert R."/>
            <person name="Binder M."/>
            <person name="Bloem J."/>
            <person name="Labutti K."/>
            <person name="Salamov A."/>
            <person name="Andreopoulos B."/>
            <person name="Baker S."/>
            <person name="Barry K."/>
            <person name="Bills G."/>
            <person name="Bluhm B."/>
            <person name="Cannon C."/>
            <person name="Castanera R."/>
            <person name="Culley D."/>
            <person name="Daum C."/>
            <person name="Ezra D."/>
            <person name="Gonzalez J."/>
            <person name="Henrissat B."/>
            <person name="Kuo A."/>
            <person name="Liang C."/>
            <person name="Lipzen A."/>
            <person name="Lutzoni F."/>
            <person name="Magnuson J."/>
            <person name="Mondo S."/>
            <person name="Nolan M."/>
            <person name="Ohm R."/>
            <person name="Pangilinan J."/>
            <person name="Park H.-J."/>
            <person name="Ramirez L."/>
            <person name="Alfaro M."/>
            <person name="Sun H."/>
            <person name="Tritt A."/>
            <person name="Yoshinaga Y."/>
            <person name="Zwiers L.-H."/>
            <person name="Turgeon B."/>
            <person name="Goodwin S."/>
            <person name="Spatafora J."/>
            <person name="Crous P."/>
            <person name="Grigoriev I."/>
        </authorList>
    </citation>
    <scope>NUCLEOTIDE SEQUENCE</scope>
    <source>
        <strain evidence="1">CBS 175.79</strain>
    </source>
</reference>
<sequence>MAKISNLVSASSLEDLKSGQFNATTSFDPLLTSNELRSTYHVYHKRERHAVLTTAVDSTRERWSGPNVKELKAERIQRKLSRTRTIPCPGNQSTELDAVDNDASFLLYTPYLSFHDPPRVLYTQTSNVGVPLMLIHTKSFWRSYKLQFGPSIAKPGVIDPRGVVSWKNNGGDKKILKSDDQRLKGYKVKTWRLWGEGGKEYVHNLRAKRKANVGPDPDVLEDETEAIDQAAVRAEYVVYLKWTSPFSRDTRRYHFHFEGIDFYWKGTGTVKETRTCGIWCHFSHLKLVAKLPATEDGQQLEVCLGKYTSSIASKKHGTLDLFDGAIWHLMVDYMPSALPRVSREGLADSTQEQLSAVKKTWLYNVIVATSMCMILGEKHKRATVRQILEAAASEGGGGGG</sequence>
<keyword evidence="2" id="KW-1185">Reference proteome</keyword>
<accession>A0A6A5Y5U3</accession>
<proteinExistence type="predicted"/>
<gene>
    <name evidence="1" type="ORF">BU24DRAFT_5671</name>
</gene>
<dbReference type="OrthoDB" id="3924768at2759"/>
<dbReference type="GeneID" id="54291796"/>
<dbReference type="RefSeq" id="XP_033388998.1">
    <property type="nucleotide sequence ID" value="XM_033534399.1"/>
</dbReference>
<dbReference type="EMBL" id="ML978066">
    <property type="protein sequence ID" value="KAF2020659.1"/>
    <property type="molecule type" value="Genomic_DNA"/>
</dbReference>
<evidence type="ECO:0000313" key="2">
    <source>
        <dbReference type="Proteomes" id="UP000799778"/>
    </source>
</evidence>
<protein>
    <submittedName>
        <fullName evidence="1">Uncharacterized protein</fullName>
    </submittedName>
</protein>
<dbReference type="Proteomes" id="UP000799778">
    <property type="component" value="Unassembled WGS sequence"/>
</dbReference>